<accession>A0A1C7LT76</accession>
<sequence>MASPTDVRIVSHVELIAQNTQMYETLSPLNGQGNHKTLAFIRRANIALDKWFAGCARMDAAGQTMGEDALTRKILTGELPYAKLWLVCVALLVPSTHPGMLVVSYVPAVRFLLMPALSLLFMWVSAGRGLSLLVLIPTGPSELLLVSVAELVDVD</sequence>
<proteinExistence type="predicted"/>
<protein>
    <submittedName>
        <fullName evidence="1">Uncharacterized protein</fullName>
    </submittedName>
</protein>
<dbReference type="Proteomes" id="UP000092993">
    <property type="component" value="Unassembled WGS sequence"/>
</dbReference>
<name>A0A1C7LT76_GRIFR</name>
<organism evidence="1 2">
    <name type="scientific">Grifola frondosa</name>
    <name type="common">Maitake</name>
    <name type="synonym">Polyporus frondosus</name>
    <dbReference type="NCBI Taxonomy" id="5627"/>
    <lineage>
        <taxon>Eukaryota</taxon>
        <taxon>Fungi</taxon>
        <taxon>Dikarya</taxon>
        <taxon>Basidiomycota</taxon>
        <taxon>Agaricomycotina</taxon>
        <taxon>Agaricomycetes</taxon>
        <taxon>Polyporales</taxon>
        <taxon>Grifolaceae</taxon>
        <taxon>Grifola</taxon>
    </lineage>
</organism>
<dbReference type="EMBL" id="LUGG01000022">
    <property type="protein sequence ID" value="OBZ68011.1"/>
    <property type="molecule type" value="Genomic_DNA"/>
</dbReference>
<evidence type="ECO:0000313" key="2">
    <source>
        <dbReference type="Proteomes" id="UP000092993"/>
    </source>
</evidence>
<dbReference type="STRING" id="5627.A0A1C7LT76"/>
<keyword evidence="2" id="KW-1185">Reference proteome</keyword>
<dbReference type="AlphaFoldDB" id="A0A1C7LT76"/>
<evidence type="ECO:0000313" key="1">
    <source>
        <dbReference type="EMBL" id="OBZ68011.1"/>
    </source>
</evidence>
<dbReference type="OrthoDB" id="4454541at2759"/>
<reference evidence="1 2" key="1">
    <citation type="submission" date="2016-03" db="EMBL/GenBank/DDBJ databases">
        <title>Whole genome sequencing of Grifola frondosa 9006-11.</title>
        <authorList>
            <person name="Min B."/>
            <person name="Park H."/>
            <person name="Kim J.-G."/>
            <person name="Cho H."/>
            <person name="Oh Y.-L."/>
            <person name="Kong W.-S."/>
            <person name="Choi I.-G."/>
        </authorList>
    </citation>
    <scope>NUCLEOTIDE SEQUENCE [LARGE SCALE GENOMIC DNA]</scope>
    <source>
        <strain evidence="1 2">9006-11</strain>
    </source>
</reference>
<comment type="caution">
    <text evidence="1">The sequence shown here is derived from an EMBL/GenBank/DDBJ whole genome shotgun (WGS) entry which is preliminary data.</text>
</comment>
<gene>
    <name evidence="1" type="ORF">A0H81_12022</name>
</gene>